<keyword evidence="8" id="KW-0902">Two-component regulatory system</keyword>
<dbReference type="Gene3D" id="1.20.5.1930">
    <property type="match status" value="1"/>
</dbReference>
<sequence>MGTAPERDPDELRWLADEHAALRRLTTLIAQGSPPASVFAVVAEEVGRLLAAEATVVARYDSDSAVAIGSWSRTSDLLATGVRMPLNGRNVVTRVFETRRPARIDRFSAHDSGAATATMHGPRMRSAVGAPITVEGRLWGMLAVWSPREAAFPAGTEDRLADFAELTSTAIANAEARNNLRRVADEQGALRQVATLIASGAASDLVFAAVAEEVGALFNSDVTVILRFEPDGEASVMGGHGFAYIEPGVRRKLDCRHAQTLIRETGRAARFDIDDLTSTSLPDTVRAEGVCSAVDVPIWVEGRIWGTIGVASRSDRLPSDTEQRMLEYTGLIAQAIANAEARSELAESRARLVASADNTRRRIERDLHDGAQQRLVSLGLQVRAAQAEFSAELENIAAGLTGALDDLREIARGIHPAILTQSGLAPALKALARRSSLPVELDVRTPARLPEPVEVTAYYVVAEALTNVAKHARASTATVTLETTDEVLRISVRDDGIGGANLTGGTGLIGLKDRVDPLGGRISLDSPPGAGTTLRAELPLTDTNGVTAR</sequence>
<evidence type="ECO:0000256" key="4">
    <source>
        <dbReference type="ARBA" id="ARBA00022679"/>
    </source>
</evidence>
<dbReference type="InterPro" id="IPR036890">
    <property type="entry name" value="HATPase_C_sf"/>
</dbReference>
<dbReference type="Pfam" id="PF07730">
    <property type="entry name" value="HisKA_3"/>
    <property type="match status" value="1"/>
</dbReference>
<evidence type="ECO:0000256" key="8">
    <source>
        <dbReference type="ARBA" id="ARBA00023012"/>
    </source>
</evidence>
<dbReference type="SUPFAM" id="SSF55781">
    <property type="entry name" value="GAF domain-like"/>
    <property type="match status" value="2"/>
</dbReference>
<dbReference type="GO" id="GO:0016301">
    <property type="term" value="F:kinase activity"/>
    <property type="evidence" value="ECO:0007669"/>
    <property type="project" value="UniProtKB-KW"/>
</dbReference>
<comment type="caution">
    <text evidence="10">The sequence shown here is derived from an EMBL/GenBank/DDBJ whole genome shotgun (WGS) entry which is preliminary data.</text>
</comment>
<dbReference type="InterPro" id="IPR029016">
    <property type="entry name" value="GAF-like_dom_sf"/>
</dbReference>
<keyword evidence="7" id="KW-0067">ATP-binding</keyword>
<dbReference type="Proteomes" id="UP001595912">
    <property type="component" value="Unassembled WGS sequence"/>
</dbReference>
<keyword evidence="3" id="KW-0597">Phosphoprotein</keyword>
<feature type="domain" description="GAF" evidence="9">
    <location>
        <begin position="202"/>
        <end position="346"/>
    </location>
</feature>
<dbReference type="InterPro" id="IPR003594">
    <property type="entry name" value="HATPase_dom"/>
</dbReference>
<dbReference type="SMART" id="SM00065">
    <property type="entry name" value="GAF"/>
    <property type="match status" value="2"/>
</dbReference>
<dbReference type="PANTHER" id="PTHR24421">
    <property type="entry name" value="NITRATE/NITRITE SENSOR PROTEIN NARX-RELATED"/>
    <property type="match status" value="1"/>
</dbReference>
<evidence type="ECO:0000256" key="5">
    <source>
        <dbReference type="ARBA" id="ARBA00022741"/>
    </source>
</evidence>
<reference evidence="11" key="1">
    <citation type="journal article" date="2019" name="Int. J. Syst. Evol. Microbiol.">
        <title>The Global Catalogue of Microorganisms (GCM) 10K type strain sequencing project: providing services to taxonomists for standard genome sequencing and annotation.</title>
        <authorList>
            <consortium name="The Broad Institute Genomics Platform"/>
            <consortium name="The Broad Institute Genome Sequencing Center for Infectious Disease"/>
            <person name="Wu L."/>
            <person name="Ma J."/>
        </authorList>
    </citation>
    <scope>NUCLEOTIDE SEQUENCE [LARGE SCALE GENOMIC DNA]</scope>
    <source>
        <strain evidence="11">CGMCC 4.7152</strain>
    </source>
</reference>
<accession>A0ABV9VWA8</accession>
<dbReference type="InterPro" id="IPR003018">
    <property type="entry name" value="GAF"/>
</dbReference>
<dbReference type="EMBL" id="JBHSIU010000018">
    <property type="protein sequence ID" value="MFC4999493.1"/>
    <property type="molecule type" value="Genomic_DNA"/>
</dbReference>
<dbReference type="Pfam" id="PF13185">
    <property type="entry name" value="GAF_2"/>
    <property type="match status" value="1"/>
</dbReference>
<evidence type="ECO:0000256" key="3">
    <source>
        <dbReference type="ARBA" id="ARBA00022553"/>
    </source>
</evidence>
<evidence type="ECO:0000313" key="11">
    <source>
        <dbReference type="Proteomes" id="UP001595912"/>
    </source>
</evidence>
<dbReference type="Gene3D" id="3.30.450.40">
    <property type="match status" value="2"/>
</dbReference>
<evidence type="ECO:0000259" key="9">
    <source>
        <dbReference type="SMART" id="SM00065"/>
    </source>
</evidence>
<dbReference type="SUPFAM" id="SSF55874">
    <property type="entry name" value="ATPase domain of HSP90 chaperone/DNA topoisomerase II/histidine kinase"/>
    <property type="match status" value="1"/>
</dbReference>
<evidence type="ECO:0000256" key="2">
    <source>
        <dbReference type="ARBA" id="ARBA00012438"/>
    </source>
</evidence>
<dbReference type="InterPro" id="IPR050482">
    <property type="entry name" value="Sensor_HK_TwoCompSys"/>
</dbReference>
<evidence type="ECO:0000256" key="1">
    <source>
        <dbReference type="ARBA" id="ARBA00000085"/>
    </source>
</evidence>
<evidence type="ECO:0000313" key="10">
    <source>
        <dbReference type="EMBL" id="MFC4999493.1"/>
    </source>
</evidence>
<dbReference type="PANTHER" id="PTHR24421:SF10">
    <property type="entry name" value="NITRATE_NITRITE SENSOR PROTEIN NARQ"/>
    <property type="match status" value="1"/>
</dbReference>
<keyword evidence="5" id="KW-0547">Nucleotide-binding</keyword>
<dbReference type="Pfam" id="PF01590">
    <property type="entry name" value="GAF"/>
    <property type="match status" value="1"/>
</dbReference>
<proteinExistence type="predicted"/>
<keyword evidence="6 10" id="KW-0418">Kinase</keyword>
<dbReference type="Gene3D" id="3.30.565.10">
    <property type="entry name" value="Histidine kinase-like ATPase, C-terminal domain"/>
    <property type="match status" value="1"/>
</dbReference>
<comment type="catalytic activity">
    <reaction evidence="1">
        <text>ATP + protein L-histidine = ADP + protein N-phospho-L-histidine.</text>
        <dbReference type="EC" id="2.7.13.3"/>
    </reaction>
</comment>
<dbReference type="CDD" id="cd16917">
    <property type="entry name" value="HATPase_UhpB-NarQ-NarX-like"/>
    <property type="match status" value="1"/>
</dbReference>
<keyword evidence="4" id="KW-0808">Transferase</keyword>
<name>A0ABV9VWA8_9ACTN</name>
<gene>
    <name evidence="10" type="ORF">ACFPIJ_16835</name>
</gene>
<dbReference type="InterPro" id="IPR011712">
    <property type="entry name" value="Sig_transdc_His_kin_sub3_dim/P"/>
</dbReference>
<evidence type="ECO:0000256" key="7">
    <source>
        <dbReference type="ARBA" id="ARBA00022840"/>
    </source>
</evidence>
<organism evidence="10 11">
    <name type="scientific">Dactylosporangium cerinum</name>
    <dbReference type="NCBI Taxonomy" id="1434730"/>
    <lineage>
        <taxon>Bacteria</taxon>
        <taxon>Bacillati</taxon>
        <taxon>Actinomycetota</taxon>
        <taxon>Actinomycetes</taxon>
        <taxon>Micromonosporales</taxon>
        <taxon>Micromonosporaceae</taxon>
        <taxon>Dactylosporangium</taxon>
    </lineage>
</organism>
<dbReference type="Pfam" id="PF02518">
    <property type="entry name" value="HATPase_c"/>
    <property type="match status" value="1"/>
</dbReference>
<evidence type="ECO:0000256" key="6">
    <source>
        <dbReference type="ARBA" id="ARBA00022777"/>
    </source>
</evidence>
<dbReference type="EC" id="2.7.13.3" evidence="2"/>
<protein>
    <recommendedName>
        <fullName evidence="2">histidine kinase</fullName>
        <ecNumber evidence="2">2.7.13.3</ecNumber>
    </recommendedName>
</protein>
<feature type="domain" description="GAF" evidence="9">
    <location>
        <begin position="34"/>
        <end position="181"/>
    </location>
</feature>
<dbReference type="RefSeq" id="WP_380115935.1">
    <property type="nucleotide sequence ID" value="NZ_JBHSIU010000018.1"/>
</dbReference>
<keyword evidence="11" id="KW-1185">Reference proteome</keyword>